<keyword evidence="3" id="KW-1185">Reference proteome</keyword>
<dbReference type="NCBIfam" id="NF033486">
    <property type="entry name" value="harvest_ssl1498"/>
    <property type="match status" value="1"/>
</dbReference>
<name>A3IMW6_9CHRO</name>
<evidence type="ECO:0000313" key="3">
    <source>
        <dbReference type="Proteomes" id="UP000003781"/>
    </source>
</evidence>
<keyword evidence="1" id="KW-0812">Transmembrane</keyword>
<dbReference type="Pfam" id="PF26394">
    <property type="entry name" value="Psb34"/>
    <property type="match status" value="1"/>
</dbReference>
<accession>A3IMW6</accession>
<dbReference type="AlphaFoldDB" id="A3IMW6"/>
<feature type="transmembrane region" description="Helical" evidence="1">
    <location>
        <begin position="34"/>
        <end position="55"/>
    </location>
</feature>
<organism evidence="2 3">
    <name type="scientific">Crocosphaera chwakensis CCY0110</name>
    <dbReference type="NCBI Taxonomy" id="391612"/>
    <lineage>
        <taxon>Bacteria</taxon>
        <taxon>Bacillati</taxon>
        <taxon>Cyanobacteriota</taxon>
        <taxon>Cyanophyceae</taxon>
        <taxon>Oscillatoriophycideae</taxon>
        <taxon>Chroococcales</taxon>
        <taxon>Aphanothecaceae</taxon>
        <taxon>Crocosphaera</taxon>
        <taxon>Crocosphaera chwakensis</taxon>
    </lineage>
</organism>
<reference evidence="2 3" key="1">
    <citation type="submission" date="2007-03" db="EMBL/GenBank/DDBJ databases">
        <authorList>
            <person name="Stal L."/>
            <person name="Ferriera S."/>
            <person name="Johnson J."/>
            <person name="Kravitz S."/>
            <person name="Beeson K."/>
            <person name="Sutton G."/>
            <person name="Rogers Y.-H."/>
            <person name="Friedman R."/>
            <person name="Frazier M."/>
            <person name="Venter J.C."/>
        </authorList>
    </citation>
    <scope>NUCLEOTIDE SEQUENCE [LARGE SCALE GENOMIC DNA]</scope>
    <source>
        <strain evidence="2 3">CCY0110</strain>
    </source>
</reference>
<sequence>MPYTTEEGGRLNNFAVEPKVYEAKPPSPSQQRNYIILGVGAVLLVGGLLTVAVYASSNAGVS</sequence>
<proteinExistence type="predicted"/>
<evidence type="ECO:0000256" key="1">
    <source>
        <dbReference type="SAM" id="Phobius"/>
    </source>
</evidence>
<evidence type="ECO:0008006" key="4">
    <source>
        <dbReference type="Google" id="ProtNLM"/>
    </source>
</evidence>
<dbReference type="InterPro" id="IPR048028">
    <property type="entry name" value="Psb34-like"/>
</dbReference>
<dbReference type="OrthoDB" id="532864at2"/>
<dbReference type="EMBL" id="AAXW01000008">
    <property type="protein sequence ID" value="EAZ92219.1"/>
    <property type="molecule type" value="Genomic_DNA"/>
</dbReference>
<protein>
    <recommendedName>
        <fullName evidence="4">Ssl1498 family light-harvesting-like protein</fullName>
    </recommendedName>
</protein>
<keyword evidence="1" id="KW-1133">Transmembrane helix</keyword>
<dbReference type="Proteomes" id="UP000003781">
    <property type="component" value="Unassembled WGS sequence"/>
</dbReference>
<evidence type="ECO:0000313" key="2">
    <source>
        <dbReference type="EMBL" id="EAZ92219.1"/>
    </source>
</evidence>
<dbReference type="eggNOG" id="ENOG5032ZUJ">
    <property type="taxonomic scope" value="Bacteria"/>
</dbReference>
<comment type="caution">
    <text evidence="2">The sequence shown here is derived from an EMBL/GenBank/DDBJ whole genome shotgun (WGS) entry which is preliminary data.</text>
</comment>
<gene>
    <name evidence="2" type="ORF">CY0110_24951</name>
</gene>
<keyword evidence="1" id="KW-0472">Membrane</keyword>
<dbReference type="RefSeq" id="WP_008274725.1">
    <property type="nucleotide sequence ID" value="NZ_AAXW01000008.1"/>
</dbReference>